<name>A0AAW3V2F7_9BURK</name>
<accession>A0AAW3V2F7</accession>
<dbReference type="EMBL" id="JACIIK010000011">
    <property type="protein sequence ID" value="MBB6205114.1"/>
    <property type="molecule type" value="Genomic_DNA"/>
</dbReference>
<evidence type="ECO:0000313" key="4">
    <source>
        <dbReference type="Proteomes" id="UP000032614"/>
    </source>
</evidence>
<organism evidence="3 5">
    <name type="scientific">Paraburkholderia fungorum</name>
    <dbReference type="NCBI Taxonomy" id="134537"/>
    <lineage>
        <taxon>Bacteria</taxon>
        <taxon>Pseudomonadati</taxon>
        <taxon>Pseudomonadota</taxon>
        <taxon>Betaproteobacteria</taxon>
        <taxon>Burkholderiales</taxon>
        <taxon>Burkholderiaceae</taxon>
        <taxon>Paraburkholderia</taxon>
    </lineage>
</organism>
<protein>
    <submittedName>
        <fullName evidence="3">Uncharacterized protein</fullName>
    </submittedName>
</protein>
<geneLocation type="plasmid" evidence="2 4">
    <name>pBIL</name>
</geneLocation>
<evidence type="ECO:0000313" key="2">
    <source>
        <dbReference type="EMBL" id="AJZ56235.1"/>
    </source>
</evidence>
<sequence>MLYRAFRFSGVGRWAALLSGVMGFLIVCLKVLRVRLLPLPVWCDP</sequence>
<dbReference type="Proteomes" id="UP000518681">
    <property type="component" value="Unassembled WGS sequence"/>
</dbReference>
<evidence type="ECO:0000256" key="1">
    <source>
        <dbReference type="SAM" id="Phobius"/>
    </source>
</evidence>
<reference evidence="3 5" key="2">
    <citation type="submission" date="2020-08" db="EMBL/GenBank/DDBJ databases">
        <title>Genomic Encyclopedia of Type Strains, Phase IV (KMG-V): Genome sequencing to study the core and pangenomes of soil and plant-associated prokaryotes.</title>
        <authorList>
            <person name="Whitman W."/>
        </authorList>
    </citation>
    <scope>NUCLEOTIDE SEQUENCE [LARGE SCALE GENOMIC DNA]</scope>
    <source>
        <strain evidence="3 5">SEMIA 4013</strain>
    </source>
</reference>
<dbReference type="KEGG" id="bfn:OI25_8110"/>
<dbReference type="AlphaFoldDB" id="A0AAW3V2F7"/>
<dbReference type="EMBL" id="CP010024">
    <property type="protein sequence ID" value="AJZ56235.1"/>
    <property type="molecule type" value="Genomic_DNA"/>
</dbReference>
<proteinExistence type="predicted"/>
<evidence type="ECO:0000313" key="5">
    <source>
        <dbReference type="Proteomes" id="UP000518681"/>
    </source>
</evidence>
<feature type="transmembrane region" description="Helical" evidence="1">
    <location>
        <begin position="12"/>
        <end position="32"/>
    </location>
</feature>
<keyword evidence="1" id="KW-0472">Membrane</keyword>
<reference evidence="2 4" key="1">
    <citation type="journal article" date="2015" name="Genome Announc.">
        <title>Complete genome sequences for 59 burkholderia isolates, both pathogenic and near neighbor.</title>
        <authorList>
            <person name="Johnson S.L."/>
            <person name="Bishop-Lilly K.A."/>
            <person name="Ladner J.T."/>
            <person name="Daligault H.E."/>
            <person name="Davenport K.W."/>
            <person name="Jaissle J."/>
            <person name="Frey K.G."/>
            <person name="Koroleva G.I."/>
            <person name="Bruce D.C."/>
            <person name="Coyne S.R."/>
            <person name="Broomall S.M."/>
            <person name="Li P.E."/>
            <person name="Teshima H."/>
            <person name="Gibbons H.S."/>
            <person name="Palacios G.F."/>
            <person name="Rosenzweig C.N."/>
            <person name="Redden C.L."/>
            <person name="Xu Y."/>
            <person name="Minogue T.D."/>
            <person name="Chain P.S."/>
        </authorList>
    </citation>
    <scope>NUCLEOTIDE SEQUENCE [LARGE SCALE GENOMIC DNA]</scope>
    <source>
        <strain evidence="2 4">ATCC BAA-463</strain>
        <plasmid evidence="2 4">pBIL</plasmid>
    </source>
</reference>
<evidence type="ECO:0000313" key="3">
    <source>
        <dbReference type="EMBL" id="MBB6205114.1"/>
    </source>
</evidence>
<keyword evidence="2" id="KW-0614">Plasmid</keyword>
<keyword evidence="1" id="KW-1133">Transmembrane helix</keyword>
<keyword evidence="1" id="KW-0812">Transmembrane</keyword>
<dbReference type="Proteomes" id="UP000032614">
    <property type="component" value="Plasmid pBIL"/>
</dbReference>
<gene>
    <name evidence="3" type="ORF">GGD69_006008</name>
    <name evidence="2" type="ORF">OI25_8110</name>
</gene>